<dbReference type="Pfam" id="PF13181">
    <property type="entry name" value="TPR_8"/>
    <property type="match status" value="1"/>
</dbReference>
<dbReference type="Pfam" id="PF08238">
    <property type="entry name" value="Sel1"/>
    <property type="match status" value="2"/>
</dbReference>
<organism evidence="1 2">
    <name type="scientific">Spartinivicinus marinus</name>
    <dbReference type="NCBI Taxonomy" id="2994442"/>
    <lineage>
        <taxon>Bacteria</taxon>
        <taxon>Pseudomonadati</taxon>
        <taxon>Pseudomonadota</taxon>
        <taxon>Gammaproteobacteria</taxon>
        <taxon>Oceanospirillales</taxon>
        <taxon>Zooshikellaceae</taxon>
        <taxon>Spartinivicinus</taxon>
    </lineage>
</organism>
<reference evidence="1 2" key="1">
    <citation type="submission" date="2020-07" db="EMBL/GenBank/DDBJ databases">
        <title>Endozoicomonas sp. nov., isolated from sediment.</title>
        <authorList>
            <person name="Gu T."/>
        </authorList>
    </citation>
    <scope>NUCLEOTIDE SEQUENCE [LARGE SCALE GENOMIC DNA]</scope>
    <source>
        <strain evidence="1 2">SM1973</strain>
    </source>
</reference>
<dbReference type="PANTHER" id="PTHR11102">
    <property type="entry name" value="SEL-1-LIKE PROTEIN"/>
    <property type="match status" value="1"/>
</dbReference>
<dbReference type="InterPro" id="IPR019734">
    <property type="entry name" value="TPR_rpt"/>
</dbReference>
<dbReference type="InterPro" id="IPR011990">
    <property type="entry name" value="TPR-like_helical_dom_sf"/>
</dbReference>
<dbReference type="InterPro" id="IPR050767">
    <property type="entry name" value="Sel1_AlgK"/>
</dbReference>
<dbReference type="InterPro" id="IPR006597">
    <property type="entry name" value="Sel1-like"/>
</dbReference>
<dbReference type="PANTHER" id="PTHR11102:SF160">
    <property type="entry name" value="ERAD-ASSOCIATED E3 UBIQUITIN-PROTEIN LIGASE COMPONENT HRD3"/>
    <property type="match status" value="1"/>
</dbReference>
<proteinExistence type="predicted"/>
<evidence type="ECO:0000313" key="2">
    <source>
        <dbReference type="Proteomes" id="UP000569732"/>
    </source>
</evidence>
<name>A0A853IHX9_9GAMM</name>
<keyword evidence="2" id="KW-1185">Reference proteome</keyword>
<dbReference type="Proteomes" id="UP000569732">
    <property type="component" value="Unassembled WGS sequence"/>
</dbReference>
<comment type="caution">
    <text evidence="1">The sequence shown here is derived from an EMBL/GenBank/DDBJ whole genome shotgun (WGS) entry which is preliminary data.</text>
</comment>
<protein>
    <submittedName>
        <fullName evidence="1">Sel1 repeat family protein</fullName>
    </submittedName>
</protein>
<dbReference type="AlphaFoldDB" id="A0A853IHX9"/>
<sequence>MDNDTLFQKADELHEKGDFKSAFHMFLKAAENGDSSCMLRVALMYSCGEGVECDYDKAEEWELKAVDCGDISGMKNLGITYRIKGDIRKSKEWFEKALKAGDGSAALELAKLYMVSEKETKTVMKYLQIAISSKNMCESDIEEAEDLLSQFT</sequence>
<evidence type="ECO:0000313" key="1">
    <source>
        <dbReference type="EMBL" id="NYZ69661.1"/>
    </source>
</evidence>
<dbReference type="Gene3D" id="1.25.40.10">
    <property type="entry name" value="Tetratricopeptide repeat domain"/>
    <property type="match status" value="1"/>
</dbReference>
<dbReference type="EMBL" id="JACCKB010000116">
    <property type="protein sequence ID" value="NYZ69661.1"/>
    <property type="molecule type" value="Genomic_DNA"/>
</dbReference>
<dbReference type="SMART" id="SM00671">
    <property type="entry name" value="SEL1"/>
    <property type="match status" value="4"/>
</dbReference>
<accession>A0A853IHX9</accession>
<gene>
    <name evidence="1" type="ORF">H0A36_26970</name>
</gene>
<dbReference type="SUPFAM" id="SSF81901">
    <property type="entry name" value="HCP-like"/>
    <property type="match status" value="1"/>
</dbReference>
<dbReference type="RefSeq" id="WP_180571641.1">
    <property type="nucleotide sequence ID" value="NZ_JACCKB010000116.1"/>
</dbReference>